<proteinExistence type="predicted"/>
<organism evidence="1">
    <name type="scientific">Anguilla anguilla</name>
    <name type="common">European freshwater eel</name>
    <name type="synonym">Muraena anguilla</name>
    <dbReference type="NCBI Taxonomy" id="7936"/>
    <lineage>
        <taxon>Eukaryota</taxon>
        <taxon>Metazoa</taxon>
        <taxon>Chordata</taxon>
        <taxon>Craniata</taxon>
        <taxon>Vertebrata</taxon>
        <taxon>Euteleostomi</taxon>
        <taxon>Actinopterygii</taxon>
        <taxon>Neopterygii</taxon>
        <taxon>Teleostei</taxon>
        <taxon>Anguilliformes</taxon>
        <taxon>Anguillidae</taxon>
        <taxon>Anguilla</taxon>
    </lineage>
</organism>
<reference evidence="1" key="1">
    <citation type="submission" date="2014-11" db="EMBL/GenBank/DDBJ databases">
        <authorList>
            <person name="Amaro Gonzalez C."/>
        </authorList>
    </citation>
    <scope>NUCLEOTIDE SEQUENCE</scope>
</reference>
<accession>A0A0E9TMI3</accession>
<dbReference type="EMBL" id="GBXM01053890">
    <property type="protein sequence ID" value="JAH54687.1"/>
    <property type="molecule type" value="Transcribed_RNA"/>
</dbReference>
<evidence type="ECO:0000313" key="1">
    <source>
        <dbReference type="EMBL" id="JAH54687.1"/>
    </source>
</evidence>
<reference evidence="1" key="2">
    <citation type="journal article" date="2015" name="Fish Shellfish Immunol.">
        <title>Early steps in the European eel (Anguilla anguilla)-Vibrio vulnificus interaction in the gills: Role of the RtxA13 toxin.</title>
        <authorList>
            <person name="Callol A."/>
            <person name="Pajuelo D."/>
            <person name="Ebbesson L."/>
            <person name="Teles M."/>
            <person name="MacKenzie S."/>
            <person name="Amaro C."/>
        </authorList>
    </citation>
    <scope>NUCLEOTIDE SEQUENCE</scope>
</reference>
<name>A0A0E9TMI3_ANGAN</name>
<dbReference type="AlphaFoldDB" id="A0A0E9TMI3"/>
<protein>
    <submittedName>
        <fullName evidence="1">Uncharacterized protein</fullName>
    </submittedName>
</protein>
<sequence length="23" mass="2477">MLMLICSSLLVLQSDLDAALTLI</sequence>